<dbReference type="PANTHER" id="PTHR33332">
    <property type="entry name" value="REVERSE TRANSCRIPTASE DOMAIN-CONTAINING PROTEIN"/>
    <property type="match status" value="1"/>
</dbReference>
<accession>A0A147BK60</accession>
<dbReference type="GO" id="GO:0071897">
    <property type="term" value="P:DNA biosynthetic process"/>
    <property type="evidence" value="ECO:0007669"/>
    <property type="project" value="UniProtKB-ARBA"/>
</dbReference>
<dbReference type="Pfam" id="PF00078">
    <property type="entry name" value="RVT_1"/>
    <property type="match status" value="1"/>
</dbReference>
<dbReference type="AlphaFoldDB" id="A0A147BK60"/>
<dbReference type="PROSITE" id="PS50878">
    <property type="entry name" value="RT_POL"/>
    <property type="match status" value="1"/>
</dbReference>
<proteinExistence type="predicted"/>
<protein>
    <submittedName>
        <fullName evidence="2">Putative tick transposon</fullName>
    </submittedName>
</protein>
<reference evidence="2" key="1">
    <citation type="journal article" date="2018" name="PLoS Negl. Trop. Dis.">
        <title>Sialome diversity of ticks revealed by RNAseq of single tick salivary glands.</title>
        <authorList>
            <person name="Perner J."/>
            <person name="Kropackova S."/>
            <person name="Kopacek P."/>
            <person name="Ribeiro J.M."/>
        </authorList>
    </citation>
    <scope>NUCLEOTIDE SEQUENCE</scope>
    <source>
        <strain evidence="2">Siblings of single egg batch collected in Ceske Budejovice</strain>
        <tissue evidence="2">Salivary glands</tissue>
    </source>
</reference>
<dbReference type="InterPro" id="IPR043502">
    <property type="entry name" value="DNA/RNA_pol_sf"/>
</dbReference>
<sequence length="538" mass="61837">QLTGLLRCTKSAFYTTLFTSDDNKNSCILWERVNKVLRPHHKHQILDNINCGDDHLSGCALANAFHNYFVSQSSNIATPPDGLDASSYMTRNFENSFFMSPTDEDEVFAVFRILKNSRSQDVDDLNIEVIKHTLDIVVPVLTYIFNLSFSSGVFPKAMQSAKVVALLKGVDKNMFKNYRPISLLSIFSKGLEKIIHKRLYIYLEKFSIISNSQHGFRKHRSSESALLVQKQQIIECFENKELIMGVYIDFSKAFDLINHKLLFMELENYGIRGTARGLFKSYLQYRTQFVNNNNYISTIQKIRTGVPQGSVLKPLFFIIFINDIENCVSHANLVSYADDTTILIEGGSAEDTERKAIGVLSNIELWTKVNGLKINSEKTKCVLFRPRSRQISYSFQVTLGSSTLEVVKSVKTLGVLFTESLSWNEHVEYVHTKASKSIVLLCRNRYVFPTSVKLLLYYYVYCHLVWGQTTKHNLRLLLTQKRAIRIVSNVSFLYLSKELFFKHCVIPIEQLHRFRLLVTYNVALKHNSFFISAIVMFN</sequence>
<dbReference type="EMBL" id="GEGO01004246">
    <property type="protein sequence ID" value="JAR91158.1"/>
    <property type="molecule type" value="Transcribed_RNA"/>
</dbReference>
<evidence type="ECO:0000313" key="2">
    <source>
        <dbReference type="EMBL" id="JAR91158.1"/>
    </source>
</evidence>
<feature type="non-terminal residue" evidence="2">
    <location>
        <position position="1"/>
    </location>
</feature>
<evidence type="ECO:0000259" key="1">
    <source>
        <dbReference type="PROSITE" id="PS50878"/>
    </source>
</evidence>
<feature type="domain" description="Reverse transcriptase" evidence="1">
    <location>
        <begin position="147"/>
        <end position="395"/>
    </location>
</feature>
<dbReference type="CDD" id="cd01650">
    <property type="entry name" value="RT_nLTR_like"/>
    <property type="match status" value="1"/>
</dbReference>
<dbReference type="SUPFAM" id="SSF56672">
    <property type="entry name" value="DNA/RNA polymerases"/>
    <property type="match status" value="1"/>
</dbReference>
<organism evidence="2">
    <name type="scientific">Ixodes ricinus</name>
    <name type="common">Common tick</name>
    <name type="synonym">Acarus ricinus</name>
    <dbReference type="NCBI Taxonomy" id="34613"/>
    <lineage>
        <taxon>Eukaryota</taxon>
        <taxon>Metazoa</taxon>
        <taxon>Ecdysozoa</taxon>
        <taxon>Arthropoda</taxon>
        <taxon>Chelicerata</taxon>
        <taxon>Arachnida</taxon>
        <taxon>Acari</taxon>
        <taxon>Parasitiformes</taxon>
        <taxon>Ixodida</taxon>
        <taxon>Ixodoidea</taxon>
        <taxon>Ixodidae</taxon>
        <taxon>Ixodinae</taxon>
        <taxon>Ixodes</taxon>
    </lineage>
</organism>
<dbReference type="InterPro" id="IPR000477">
    <property type="entry name" value="RT_dom"/>
</dbReference>
<name>A0A147BK60_IXORI</name>